<evidence type="ECO:0000256" key="3">
    <source>
        <dbReference type="ARBA" id="ARBA00023125"/>
    </source>
</evidence>
<dbReference type="Pfam" id="PF03466">
    <property type="entry name" value="LysR_substrate"/>
    <property type="match status" value="2"/>
</dbReference>
<feature type="compositionally biased region" description="Low complexity" evidence="5">
    <location>
        <begin position="183"/>
        <end position="199"/>
    </location>
</feature>
<keyword evidence="4" id="KW-0804">Transcription</keyword>
<evidence type="ECO:0000313" key="8">
    <source>
        <dbReference type="Proteomes" id="UP000597761"/>
    </source>
</evidence>
<feature type="region of interest" description="Disordered" evidence="5">
    <location>
        <begin position="174"/>
        <end position="243"/>
    </location>
</feature>
<comment type="similarity">
    <text evidence="1">Belongs to the LysR transcriptional regulatory family.</text>
</comment>
<dbReference type="RefSeq" id="WP_188667805.1">
    <property type="nucleotide sequence ID" value="NZ_BMJI01000007.1"/>
</dbReference>
<comment type="caution">
    <text evidence="7">The sequence shown here is derived from an EMBL/GenBank/DDBJ whole genome shotgun (WGS) entry which is preliminary data.</text>
</comment>
<name>A0ABQ1P3T3_9MICC</name>
<sequence length="243" mass="25167">MTENLDFGFVEGTTPGKWLRRWRDRHPEIPLVEHPLAQRDQVSALTDGRVRLLLGRDLQRTDAMHVIELYVEEMAVAAARDHVVAAFDAVTLADLADETILDPGDLSTAALLEVVASGAGVAVLPAPLARAVNNRAVVLRPVIDAEPTRIGVAWWAADEDPVVEEFIGVLRGRTASSSRQPLAGDAPAAAAGRSTQRRGSGSGGGGAGASGSGGRGTGGRGSGGRGTGGRGSGGRSSGRGRRR</sequence>
<evidence type="ECO:0000256" key="2">
    <source>
        <dbReference type="ARBA" id="ARBA00023015"/>
    </source>
</evidence>
<keyword evidence="8" id="KW-1185">Reference proteome</keyword>
<dbReference type="PANTHER" id="PTHR30346">
    <property type="entry name" value="TRANSCRIPTIONAL DUAL REGULATOR HCAR-RELATED"/>
    <property type="match status" value="1"/>
</dbReference>
<evidence type="ECO:0000256" key="5">
    <source>
        <dbReference type="SAM" id="MobiDB-lite"/>
    </source>
</evidence>
<feature type="domain" description="LysR substrate-binding" evidence="6">
    <location>
        <begin position="17"/>
        <end position="101"/>
    </location>
</feature>
<keyword evidence="3" id="KW-0238">DNA-binding</keyword>
<gene>
    <name evidence="7" type="ORF">GCM10011512_15930</name>
</gene>
<reference evidence="8" key="1">
    <citation type="journal article" date="2019" name="Int. J. Syst. Evol. Microbiol.">
        <title>The Global Catalogue of Microorganisms (GCM) 10K type strain sequencing project: providing services to taxonomists for standard genome sequencing and annotation.</title>
        <authorList>
            <consortium name="The Broad Institute Genomics Platform"/>
            <consortium name="The Broad Institute Genome Sequencing Center for Infectious Disease"/>
            <person name="Wu L."/>
            <person name="Ma J."/>
        </authorList>
    </citation>
    <scope>NUCLEOTIDE SEQUENCE [LARGE SCALE GENOMIC DNA]</scope>
    <source>
        <strain evidence="8">CGMCC 1.15480</strain>
    </source>
</reference>
<evidence type="ECO:0000259" key="6">
    <source>
        <dbReference type="Pfam" id="PF03466"/>
    </source>
</evidence>
<dbReference type="Proteomes" id="UP000597761">
    <property type="component" value="Unassembled WGS sequence"/>
</dbReference>
<evidence type="ECO:0000256" key="4">
    <source>
        <dbReference type="ARBA" id="ARBA00023163"/>
    </source>
</evidence>
<dbReference type="Gene3D" id="3.40.190.10">
    <property type="entry name" value="Periplasmic binding protein-like II"/>
    <property type="match status" value="4"/>
</dbReference>
<proteinExistence type="inferred from homology"/>
<evidence type="ECO:0000256" key="1">
    <source>
        <dbReference type="ARBA" id="ARBA00009437"/>
    </source>
</evidence>
<feature type="compositionally biased region" description="Gly residues" evidence="5">
    <location>
        <begin position="200"/>
        <end position="237"/>
    </location>
</feature>
<dbReference type="PANTHER" id="PTHR30346:SF0">
    <property type="entry name" value="HCA OPERON TRANSCRIPTIONAL ACTIVATOR HCAR"/>
    <property type="match status" value="1"/>
</dbReference>
<organism evidence="7 8">
    <name type="scientific">Tersicoccus solisilvae</name>
    <dbReference type="NCBI Taxonomy" id="1882339"/>
    <lineage>
        <taxon>Bacteria</taxon>
        <taxon>Bacillati</taxon>
        <taxon>Actinomycetota</taxon>
        <taxon>Actinomycetes</taxon>
        <taxon>Micrococcales</taxon>
        <taxon>Micrococcaceae</taxon>
        <taxon>Tersicoccus</taxon>
    </lineage>
</organism>
<evidence type="ECO:0000313" key="7">
    <source>
        <dbReference type="EMBL" id="GGC89784.1"/>
    </source>
</evidence>
<feature type="domain" description="LysR substrate-binding" evidence="6">
    <location>
        <begin position="107"/>
        <end position="173"/>
    </location>
</feature>
<dbReference type="InterPro" id="IPR005119">
    <property type="entry name" value="LysR_subst-bd"/>
</dbReference>
<keyword evidence="2" id="KW-0805">Transcription regulation</keyword>
<accession>A0ABQ1P3T3</accession>
<dbReference type="SUPFAM" id="SSF53850">
    <property type="entry name" value="Periplasmic binding protein-like II"/>
    <property type="match status" value="1"/>
</dbReference>
<protein>
    <recommendedName>
        <fullName evidence="6">LysR substrate-binding domain-containing protein</fullName>
    </recommendedName>
</protein>
<dbReference type="EMBL" id="BMJI01000007">
    <property type="protein sequence ID" value="GGC89784.1"/>
    <property type="molecule type" value="Genomic_DNA"/>
</dbReference>